<dbReference type="InterPro" id="IPR023582">
    <property type="entry name" value="Impact"/>
</dbReference>
<dbReference type="OrthoDB" id="9813771at2"/>
<accession>A0A2N6PI09</accession>
<evidence type="ECO:0000256" key="1">
    <source>
        <dbReference type="ARBA" id="ARBA00007665"/>
    </source>
</evidence>
<dbReference type="InterPro" id="IPR035647">
    <property type="entry name" value="EFG_III/V"/>
</dbReference>
<dbReference type="EMBL" id="JABEMC010000005">
    <property type="protein sequence ID" value="NNG79676.1"/>
    <property type="molecule type" value="Genomic_DNA"/>
</dbReference>
<evidence type="ECO:0000313" key="4">
    <source>
        <dbReference type="EMBL" id="NNG79676.1"/>
    </source>
</evidence>
<comment type="similarity">
    <text evidence="1">Belongs to the IMPACT family.</text>
</comment>
<reference evidence="4 7" key="2">
    <citation type="submission" date="2020-05" db="EMBL/GenBank/DDBJ databases">
        <title>MicrobeNet Type strains.</title>
        <authorList>
            <person name="Nicholson A.C."/>
        </authorList>
    </citation>
    <scope>NUCLEOTIDE SEQUENCE [LARGE SCALE GENOMIC DNA]</scope>
    <source>
        <strain evidence="4 7">CCUG 46604</strain>
    </source>
</reference>
<dbReference type="InterPro" id="IPR020569">
    <property type="entry name" value="UPF0029_Impact_CS"/>
</dbReference>
<dbReference type="Pfam" id="PF01205">
    <property type="entry name" value="Impact_N"/>
    <property type="match status" value="1"/>
</dbReference>
<proteinExistence type="inferred from homology"/>
<name>A0A2N6PI09_9MICO</name>
<dbReference type="InterPro" id="IPR015796">
    <property type="entry name" value="Impact_YigZ-like"/>
</dbReference>
<dbReference type="SUPFAM" id="SSF54211">
    <property type="entry name" value="Ribosomal protein S5 domain 2-like"/>
    <property type="match status" value="1"/>
</dbReference>
<dbReference type="InterPro" id="IPR020568">
    <property type="entry name" value="Ribosomal_Su5_D2-typ_SF"/>
</dbReference>
<evidence type="ECO:0000313" key="7">
    <source>
        <dbReference type="Proteomes" id="UP000549517"/>
    </source>
</evidence>
<evidence type="ECO:0000259" key="3">
    <source>
        <dbReference type="Pfam" id="PF09186"/>
    </source>
</evidence>
<feature type="domain" description="UPF0029" evidence="3">
    <location>
        <begin position="138"/>
        <end position="192"/>
    </location>
</feature>
<sequence>MGYQTLRREAHAEIEIKRSRFIARVVPVETEEAARAVIEEQRAAHPKARHHCTAFILDADGRTQRFNDDGEPAGTAGAPILEVLTGHELTYVVAVVTRYFGGTLLGAGGLVRAYGGAVSAALEDAQVVTRTLLTPVTVELNYATAAAAQRQAQQAGWEVIDSDYSASVRHVFAVPADEVEACAAMLADVSAGLAAPEVGDPVYR</sequence>
<dbReference type="Proteomes" id="UP000235703">
    <property type="component" value="Unassembled WGS sequence"/>
</dbReference>
<dbReference type="EMBL" id="PNFZ01000003">
    <property type="protein sequence ID" value="PMB98287.1"/>
    <property type="molecule type" value="Genomic_DNA"/>
</dbReference>
<dbReference type="Proteomes" id="UP000549517">
    <property type="component" value="Unassembled WGS sequence"/>
</dbReference>
<feature type="domain" description="Impact N-terminal" evidence="2">
    <location>
        <begin position="17"/>
        <end position="122"/>
    </location>
</feature>
<dbReference type="InterPro" id="IPR015269">
    <property type="entry name" value="UPF0029_Impact_C"/>
</dbReference>
<dbReference type="InterPro" id="IPR001498">
    <property type="entry name" value="Impact_N"/>
</dbReference>
<dbReference type="NCBIfam" id="TIGR00257">
    <property type="entry name" value="IMPACT_YIGZ"/>
    <property type="match status" value="1"/>
</dbReference>
<dbReference type="AlphaFoldDB" id="A0A2N6PI09"/>
<keyword evidence="6" id="KW-1185">Reference proteome</keyword>
<evidence type="ECO:0000313" key="6">
    <source>
        <dbReference type="Proteomes" id="UP000235703"/>
    </source>
</evidence>
<protein>
    <submittedName>
        <fullName evidence="5">YigZ family protein</fullName>
    </submittedName>
</protein>
<evidence type="ECO:0000313" key="5">
    <source>
        <dbReference type="EMBL" id="PMB98287.1"/>
    </source>
</evidence>
<dbReference type="InterPro" id="IPR036956">
    <property type="entry name" value="Impact_N_sf"/>
</dbReference>
<dbReference type="Gene3D" id="3.30.70.240">
    <property type="match status" value="1"/>
</dbReference>
<dbReference type="Gene3D" id="3.30.230.30">
    <property type="entry name" value="Impact, N-terminal domain"/>
    <property type="match status" value="1"/>
</dbReference>
<comment type="caution">
    <text evidence="5">The sequence shown here is derived from an EMBL/GenBank/DDBJ whole genome shotgun (WGS) entry which is preliminary data.</text>
</comment>
<dbReference type="SUPFAM" id="SSF54980">
    <property type="entry name" value="EF-G C-terminal domain-like"/>
    <property type="match status" value="1"/>
</dbReference>
<dbReference type="PROSITE" id="PS00910">
    <property type="entry name" value="UPF0029"/>
    <property type="match status" value="1"/>
</dbReference>
<dbReference type="RefSeq" id="WP_102162083.1">
    <property type="nucleotide sequence ID" value="NZ_BAAAKH010000011.1"/>
</dbReference>
<reference evidence="5 6" key="1">
    <citation type="submission" date="2017-09" db="EMBL/GenBank/DDBJ databases">
        <title>Bacterial strain isolated from the female urinary microbiota.</title>
        <authorList>
            <person name="Thomas-White K."/>
            <person name="Kumar N."/>
            <person name="Forster S."/>
            <person name="Putonti C."/>
            <person name="Lawley T."/>
            <person name="Wolfe A.J."/>
        </authorList>
    </citation>
    <scope>NUCLEOTIDE SEQUENCE [LARGE SCALE GENOMIC DNA]</scope>
    <source>
        <strain evidence="5 6">UMB0680</strain>
    </source>
</reference>
<dbReference type="GO" id="GO:0006446">
    <property type="term" value="P:regulation of translational initiation"/>
    <property type="evidence" value="ECO:0007669"/>
    <property type="project" value="TreeGrafter"/>
</dbReference>
<dbReference type="GO" id="GO:0005737">
    <property type="term" value="C:cytoplasm"/>
    <property type="evidence" value="ECO:0007669"/>
    <property type="project" value="TreeGrafter"/>
</dbReference>
<evidence type="ECO:0000259" key="2">
    <source>
        <dbReference type="Pfam" id="PF01205"/>
    </source>
</evidence>
<dbReference type="GeneID" id="86842438"/>
<gene>
    <name evidence="5" type="ORF">CJ198_07965</name>
    <name evidence="4" type="ORF">HLA91_09860</name>
</gene>
<dbReference type="PANTHER" id="PTHR16301:SF20">
    <property type="entry name" value="IMPACT FAMILY MEMBER YIGZ"/>
    <property type="match status" value="1"/>
</dbReference>
<dbReference type="Pfam" id="PF09186">
    <property type="entry name" value="DUF1949"/>
    <property type="match status" value="1"/>
</dbReference>
<dbReference type="PANTHER" id="PTHR16301">
    <property type="entry name" value="IMPACT-RELATED"/>
    <property type="match status" value="1"/>
</dbReference>
<organism evidence="5 6">
    <name type="scientific">Brevibacterium luteolum</name>
    <dbReference type="NCBI Taxonomy" id="199591"/>
    <lineage>
        <taxon>Bacteria</taxon>
        <taxon>Bacillati</taxon>
        <taxon>Actinomycetota</taxon>
        <taxon>Actinomycetes</taxon>
        <taxon>Micrococcales</taxon>
        <taxon>Brevibacteriaceae</taxon>
        <taxon>Brevibacterium</taxon>
    </lineage>
</organism>